<accession>A0A1I7XLZ7</accession>
<dbReference type="AlphaFoldDB" id="A0A1I7XLZ7"/>
<protein>
    <submittedName>
        <fullName evidence="2">Ribosome biogenesis protein</fullName>
    </submittedName>
</protein>
<reference evidence="2" key="1">
    <citation type="submission" date="2016-11" db="UniProtKB">
        <authorList>
            <consortium name="WormBaseParasite"/>
        </authorList>
    </citation>
    <scope>IDENTIFICATION</scope>
</reference>
<keyword evidence="1" id="KW-1185">Reference proteome</keyword>
<dbReference type="Proteomes" id="UP000095283">
    <property type="component" value="Unplaced"/>
</dbReference>
<dbReference type="WBParaSite" id="Hba_18751">
    <property type="protein sequence ID" value="Hba_18751"/>
    <property type="gene ID" value="Hba_18751"/>
</dbReference>
<organism evidence="1 2">
    <name type="scientific">Heterorhabditis bacteriophora</name>
    <name type="common">Entomopathogenic nematode worm</name>
    <dbReference type="NCBI Taxonomy" id="37862"/>
    <lineage>
        <taxon>Eukaryota</taxon>
        <taxon>Metazoa</taxon>
        <taxon>Ecdysozoa</taxon>
        <taxon>Nematoda</taxon>
        <taxon>Chromadorea</taxon>
        <taxon>Rhabditida</taxon>
        <taxon>Rhabditina</taxon>
        <taxon>Rhabditomorpha</taxon>
        <taxon>Strongyloidea</taxon>
        <taxon>Heterorhabditidae</taxon>
        <taxon>Heterorhabditis</taxon>
    </lineage>
</organism>
<proteinExistence type="predicted"/>
<evidence type="ECO:0000313" key="2">
    <source>
        <dbReference type="WBParaSite" id="Hba_18751"/>
    </source>
</evidence>
<sequence>MTLSGRYSESCQAICGKACRGNDMLRPPMTDLIPLTKPARYRVERKSRKEKEVLCKVCE</sequence>
<evidence type="ECO:0000313" key="1">
    <source>
        <dbReference type="Proteomes" id="UP000095283"/>
    </source>
</evidence>
<name>A0A1I7XLZ7_HETBA</name>